<feature type="region of interest" description="Disordered" evidence="1">
    <location>
        <begin position="57"/>
        <end position="114"/>
    </location>
</feature>
<name>A0A317VEV4_9EURO</name>
<sequence length="346" mass="37102">MGGGGGYGSDGLGWDHLDWPGRDSPEQGTTGMMGDGGRAEMARYEIDLMADAHMYPTEYGDGGERKEVHTDMRRTDRVGPTGVVPRKYPGGVRTEDQDQDQDQPNPTQPNPARAYASRVVAAETARTPSGITQGWSVAHWSGLGGEGIGGLLSRWRTRKRSVIVVRSNDHGHVPRGMNGWMDGWMDDRSRGCQVNGSNYLLFGLPQERTQASNASNAWGAHAGPRTSRDQPDCLIRIRRAPTIRFFTGLAGADGETIGILRLHRSCTGNDGTCNVRLITACSGLATGSASAGPPPSYRLGTILSAELIHYSIAHPPNGTSQFDATLSIPGMPRMRQPIGPVAVQGD</sequence>
<evidence type="ECO:0000256" key="1">
    <source>
        <dbReference type="SAM" id="MobiDB-lite"/>
    </source>
</evidence>
<protein>
    <submittedName>
        <fullName evidence="2">Uncharacterized protein</fullName>
    </submittedName>
</protein>
<dbReference type="EMBL" id="MSFL01000030">
    <property type="protein sequence ID" value="PWY70410.1"/>
    <property type="molecule type" value="Genomic_DNA"/>
</dbReference>
<dbReference type="RefSeq" id="XP_025395897.1">
    <property type="nucleotide sequence ID" value="XM_025545525.1"/>
</dbReference>
<dbReference type="AlphaFoldDB" id="A0A317VEV4"/>
<organism evidence="2 3">
    <name type="scientific">Aspergillus heteromorphus CBS 117.55</name>
    <dbReference type="NCBI Taxonomy" id="1448321"/>
    <lineage>
        <taxon>Eukaryota</taxon>
        <taxon>Fungi</taxon>
        <taxon>Dikarya</taxon>
        <taxon>Ascomycota</taxon>
        <taxon>Pezizomycotina</taxon>
        <taxon>Eurotiomycetes</taxon>
        <taxon>Eurotiomycetidae</taxon>
        <taxon>Eurotiales</taxon>
        <taxon>Aspergillaceae</taxon>
        <taxon>Aspergillus</taxon>
        <taxon>Aspergillus subgen. Circumdati</taxon>
    </lineage>
</organism>
<proteinExistence type="predicted"/>
<feature type="compositionally biased region" description="Gly residues" evidence="1">
    <location>
        <begin position="1"/>
        <end position="11"/>
    </location>
</feature>
<dbReference type="VEuPathDB" id="FungiDB:BO70DRAFT_382231"/>
<gene>
    <name evidence="2" type="ORF">BO70DRAFT_382231</name>
</gene>
<evidence type="ECO:0000313" key="2">
    <source>
        <dbReference type="EMBL" id="PWY70410.1"/>
    </source>
</evidence>
<reference evidence="2 3" key="1">
    <citation type="submission" date="2016-12" db="EMBL/GenBank/DDBJ databases">
        <title>The genomes of Aspergillus section Nigri reveals drivers in fungal speciation.</title>
        <authorList>
            <consortium name="DOE Joint Genome Institute"/>
            <person name="Vesth T.C."/>
            <person name="Nybo J."/>
            <person name="Theobald S."/>
            <person name="Brandl J."/>
            <person name="Frisvad J.C."/>
            <person name="Nielsen K.F."/>
            <person name="Lyhne E.K."/>
            <person name="Kogle M.E."/>
            <person name="Kuo A."/>
            <person name="Riley R."/>
            <person name="Clum A."/>
            <person name="Nolan M."/>
            <person name="Lipzen A."/>
            <person name="Salamov A."/>
            <person name="Henrissat B."/>
            <person name="Wiebenga A."/>
            <person name="De Vries R.P."/>
            <person name="Grigoriev I.V."/>
            <person name="Mortensen U.H."/>
            <person name="Andersen M.R."/>
            <person name="Baker S.E."/>
        </authorList>
    </citation>
    <scope>NUCLEOTIDE SEQUENCE [LARGE SCALE GENOMIC DNA]</scope>
    <source>
        <strain evidence="2 3">CBS 117.55</strain>
    </source>
</reference>
<evidence type="ECO:0000313" key="3">
    <source>
        <dbReference type="Proteomes" id="UP000247233"/>
    </source>
</evidence>
<feature type="compositionally biased region" description="Basic and acidic residues" evidence="1">
    <location>
        <begin position="13"/>
        <end position="25"/>
    </location>
</feature>
<dbReference type="GeneID" id="37067762"/>
<accession>A0A317VEV4</accession>
<feature type="compositionally biased region" description="Basic and acidic residues" evidence="1">
    <location>
        <begin position="62"/>
        <end position="77"/>
    </location>
</feature>
<feature type="region of interest" description="Disordered" evidence="1">
    <location>
        <begin position="1"/>
        <end position="37"/>
    </location>
</feature>
<comment type="caution">
    <text evidence="2">The sequence shown here is derived from an EMBL/GenBank/DDBJ whole genome shotgun (WGS) entry which is preliminary data.</text>
</comment>
<dbReference type="Proteomes" id="UP000247233">
    <property type="component" value="Unassembled WGS sequence"/>
</dbReference>
<keyword evidence="3" id="KW-1185">Reference proteome</keyword>